<evidence type="ECO:0000256" key="1">
    <source>
        <dbReference type="SAM" id="Phobius"/>
    </source>
</evidence>
<feature type="transmembrane region" description="Helical" evidence="1">
    <location>
        <begin position="87"/>
        <end position="104"/>
    </location>
</feature>
<dbReference type="InterPro" id="IPR052701">
    <property type="entry name" value="GAG_Ulvan_Degrading_Sulfatases"/>
</dbReference>
<dbReference type="Gene3D" id="3.40.720.10">
    <property type="entry name" value="Alkaline Phosphatase, subunit A"/>
    <property type="match status" value="1"/>
</dbReference>
<evidence type="ECO:0000313" key="3">
    <source>
        <dbReference type="EMBL" id="CAB4957964.1"/>
    </source>
</evidence>
<dbReference type="InterPro" id="IPR000917">
    <property type="entry name" value="Sulfatase_N"/>
</dbReference>
<feature type="domain" description="Sulfatase N-terminal" evidence="2">
    <location>
        <begin position="182"/>
        <end position="489"/>
    </location>
</feature>
<dbReference type="InterPro" id="IPR017850">
    <property type="entry name" value="Alkaline_phosphatase_core_sf"/>
</dbReference>
<gene>
    <name evidence="3" type="ORF">UFOPK3789_01106</name>
</gene>
<feature type="transmembrane region" description="Helical" evidence="1">
    <location>
        <begin position="12"/>
        <end position="33"/>
    </location>
</feature>
<dbReference type="PANTHER" id="PTHR43751:SF3">
    <property type="entry name" value="SULFATASE N-TERMINAL DOMAIN-CONTAINING PROTEIN"/>
    <property type="match status" value="1"/>
</dbReference>
<evidence type="ECO:0000259" key="2">
    <source>
        <dbReference type="Pfam" id="PF00884"/>
    </source>
</evidence>
<name>A0A6J7KWL7_9ZZZZ</name>
<organism evidence="3">
    <name type="scientific">freshwater metagenome</name>
    <dbReference type="NCBI Taxonomy" id="449393"/>
    <lineage>
        <taxon>unclassified sequences</taxon>
        <taxon>metagenomes</taxon>
        <taxon>ecological metagenomes</taxon>
    </lineage>
</organism>
<sequence>MTNVGERSELSTFIGRWLELVAVLGLAIVQPTLSFFSSDVASLSPLKLSRIDILLFLVILIAGPAFALIVIELLVRLVSSKASRITHYLFLSFGFGLLFSEFARHEMNSSVQRIVLAGVIGAVSVFLLSIRKEWFHSYLRILSVTSCIFAFLFLANSDVWKISSASTVPAYEVTIKKPARVVMVVFDELPLNGLLDGNGNVDATRYPAFAELASGSTFFRNLSSVSPSTPHALPAMLSGEYPSRNDGPPTANSFPDSLFTLLGSKYEMNVHQTVESLCPVNVCREANDSQTSSRSGLTGILSDSLEFMQYFAPFKTTRSPKFGIPGLLDDTIAVGNTFVSSLEPTQVPRLDYLHVLIPHQPWRYFGDGRDNTEAKQAEGIVGAQDRWINRPSAEAGRQRFLLQMQTADWLLQKVIDRLKEVDAYDESLIVVTADHGISFAPGQPQRGVTKQNFPELMWVPLFVKQPSQVRPAVDARPAQTVDVLPTIAASLQVDIPWDVDGISLYGAPRDEGMRPSLPNYRSDKPKTGKEFLYFSGIEGQAATLSYTPWARSSEPLTDLYRLGPFSDLFGQTVMSLGPIAKSEAGISLDGDHGQFIEDPLADKAPWTYVKGSVQGLRPGADLVIAVNGRVAGFSRAIKLPDTQRLRYWGNLWPNAFKQGVNEVRFYSAKSENGKIILTKLVLR</sequence>
<keyword evidence="1" id="KW-1133">Transmembrane helix</keyword>
<keyword evidence="1" id="KW-0472">Membrane</keyword>
<dbReference type="PANTHER" id="PTHR43751">
    <property type="entry name" value="SULFATASE"/>
    <property type="match status" value="1"/>
</dbReference>
<proteinExistence type="predicted"/>
<feature type="transmembrane region" description="Helical" evidence="1">
    <location>
        <begin position="137"/>
        <end position="155"/>
    </location>
</feature>
<feature type="transmembrane region" description="Helical" evidence="1">
    <location>
        <begin position="53"/>
        <end position="75"/>
    </location>
</feature>
<feature type="transmembrane region" description="Helical" evidence="1">
    <location>
        <begin position="110"/>
        <end position="130"/>
    </location>
</feature>
<reference evidence="3" key="1">
    <citation type="submission" date="2020-05" db="EMBL/GenBank/DDBJ databases">
        <authorList>
            <person name="Chiriac C."/>
            <person name="Salcher M."/>
            <person name="Ghai R."/>
            <person name="Kavagutti S V."/>
        </authorList>
    </citation>
    <scope>NUCLEOTIDE SEQUENCE</scope>
</reference>
<keyword evidence="1" id="KW-0812">Transmembrane</keyword>
<dbReference type="EMBL" id="CAFBNL010000071">
    <property type="protein sequence ID" value="CAB4957964.1"/>
    <property type="molecule type" value="Genomic_DNA"/>
</dbReference>
<dbReference type="AlphaFoldDB" id="A0A6J7KWL7"/>
<dbReference type="Pfam" id="PF00884">
    <property type="entry name" value="Sulfatase"/>
    <property type="match status" value="1"/>
</dbReference>
<accession>A0A6J7KWL7</accession>
<dbReference type="SUPFAM" id="SSF53649">
    <property type="entry name" value="Alkaline phosphatase-like"/>
    <property type="match status" value="1"/>
</dbReference>
<protein>
    <submittedName>
        <fullName evidence="3">Unannotated protein</fullName>
    </submittedName>
</protein>